<sequence>MRPRSSNITMILAMNGHNIVNSEAIIGSVNTEVFNAFLTATPKRSRTGVRVHILTIPDNSNFSMHYLPPYSPILNPSEEAFALIKSNVRQSSPPSDTRDLISRMNDATCSVIPRHLENFIMYTE</sequence>
<organism evidence="2 3">
    <name type="scientific">Thelohanellus kitauei</name>
    <name type="common">Myxosporean</name>
    <dbReference type="NCBI Taxonomy" id="669202"/>
    <lineage>
        <taxon>Eukaryota</taxon>
        <taxon>Metazoa</taxon>
        <taxon>Cnidaria</taxon>
        <taxon>Myxozoa</taxon>
        <taxon>Myxosporea</taxon>
        <taxon>Bivalvulida</taxon>
        <taxon>Platysporina</taxon>
        <taxon>Myxobolidae</taxon>
        <taxon>Thelohanellus</taxon>
    </lineage>
</organism>
<dbReference type="OrthoDB" id="5977738at2759"/>
<proteinExistence type="predicted"/>
<dbReference type="Gene3D" id="3.30.420.10">
    <property type="entry name" value="Ribonuclease H-like superfamily/Ribonuclease H"/>
    <property type="match status" value="1"/>
</dbReference>
<evidence type="ECO:0000313" key="3">
    <source>
        <dbReference type="Proteomes" id="UP000031668"/>
    </source>
</evidence>
<accession>A0A0C2MRE2</accession>
<reference evidence="2 3" key="1">
    <citation type="journal article" date="2014" name="Genome Biol. Evol.">
        <title>The genome of the myxosporean Thelohanellus kitauei shows adaptations to nutrient acquisition within its fish host.</title>
        <authorList>
            <person name="Yang Y."/>
            <person name="Xiong J."/>
            <person name="Zhou Z."/>
            <person name="Huo F."/>
            <person name="Miao W."/>
            <person name="Ran C."/>
            <person name="Liu Y."/>
            <person name="Zhang J."/>
            <person name="Feng J."/>
            <person name="Wang M."/>
            <person name="Wang M."/>
            <person name="Wang L."/>
            <person name="Yao B."/>
        </authorList>
    </citation>
    <scope>NUCLEOTIDE SEQUENCE [LARGE SCALE GENOMIC DNA]</scope>
    <source>
        <strain evidence="2">Wuqing</strain>
    </source>
</reference>
<dbReference type="AlphaFoldDB" id="A0A0C2MRE2"/>
<feature type="domain" description="Tc1-like transposase DDE" evidence="1">
    <location>
        <begin position="60"/>
        <end position="100"/>
    </location>
</feature>
<dbReference type="GO" id="GO:0003676">
    <property type="term" value="F:nucleic acid binding"/>
    <property type="evidence" value="ECO:0007669"/>
    <property type="project" value="InterPro"/>
</dbReference>
<dbReference type="Pfam" id="PF13358">
    <property type="entry name" value="DDE_3"/>
    <property type="match status" value="1"/>
</dbReference>
<evidence type="ECO:0000313" key="2">
    <source>
        <dbReference type="EMBL" id="KII64312.1"/>
    </source>
</evidence>
<dbReference type="Proteomes" id="UP000031668">
    <property type="component" value="Unassembled WGS sequence"/>
</dbReference>
<comment type="caution">
    <text evidence="2">The sequence shown here is derived from an EMBL/GenBank/DDBJ whole genome shotgun (WGS) entry which is preliminary data.</text>
</comment>
<name>A0A0C2MRE2_THEKT</name>
<dbReference type="EMBL" id="JWZT01004330">
    <property type="protein sequence ID" value="KII64312.1"/>
    <property type="molecule type" value="Genomic_DNA"/>
</dbReference>
<dbReference type="InterPro" id="IPR038717">
    <property type="entry name" value="Tc1-like_DDE_dom"/>
</dbReference>
<protein>
    <recommendedName>
        <fullName evidence="1">Tc1-like transposase DDE domain-containing protein</fullName>
    </recommendedName>
</protein>
<dbReference type="InterPro" id="IPR036397">
    <property type="entry name" value="RNaseH_sf"/>
</dbReference>
<evidence type="ECO:0000259" key="1">
    <source>
        <dbReference type="Pfam" id="PF13358"/>
    </source>
</evidence>
<keyword evidence="3" id="KW-1185">Reference proteome</keyword>
<gene>
    <name evidence="2" type="ORF">RF11_11251</name>
</gene>